<gene>
    <name evidence="2" type="ORF">IAC58_03020</name>
</gene>
<protein>
    <submittedName>
        <fullName evidence="2">Uncharacterized protein</fullName>
    </submittedName>
</protein>
<dbReference type="Proteomes" id="UP000823613">
    <property type="component" value="Unassembled WGS sequence"/>
</dbReference>
<feature type="transmembrane region" description="Helical" evidence="1">
    <location>
        <begin position="86"/>
        <end position="107"/>
    </location>
</feature>
<keyword evidence="1" id="KW-0812">Transmembrane</keyword>
<feature type="transmembrane region" description="Helical" evidence="1">
    <location>
        <begin position="34"/>
        <end position="55"/>
    </location>
</feature>
<feature type="transmembrane region" description="Helical" evidence="1">
    <location>
        <begin position="6"/>
        <end position="27"/>
    </location>
</feature>
<sequence>MLDRVINVLFNYSFILLLLSLVLIFCFKSNKEKIKVFLSIVLAVIIFIGLFLIIYKYKFEFLDFYLNVKSLILGILNLLDNLNILVITLIGLLIKIGSFIFILGLGINYSTFFNRIVTINLLIIYFSFFIKIYIKKVILYIRKIHLSFKPIIYKKCYENLVLNC</sequence>
<comment type="caution">
    <text evidence="2">The sequence shown here is derived from an EMBL/GenBank/DDBJ whole genome shotgun (WGS) entry which is preliminary data.</text>
</comment>
<reference evidence="2" key="2">
    <citation type="journal article" date="2021" name="PeerJ">
        <title>Extensive microbial diversity within the chicken gut microbiome revealed by metagenomics and culture.</title>
        <authorList>
            <person name="Gilroy R."/>
            <person name="Ravi A."/>
            <person name="Getino M."/>
            <person name="Pursley I."/>
            <person name="Horton D.L."/>
            <person name="Alikhan N.F."/>
            <person name="Baker D."/>
            <person name="Gharbi K."/>
            <person name="Hall N."/>
            <person name="Watson M."/>
            <person name="Adriaenssens E.M."/>
            <person name="Foster-Nyarko E."/>
            <person name="Jarju S."/>
            <person name="Secka A."/>
            <person name="Antonio M."/>
            <person name="Oren A."/>
            <person name="Chaudhuri R.R."/>
            <person name="La Ragione R."/>
            <person name="Hildebrand F."/>
            <person name="Pallen M.J."/>
        </authorList>
    </citation>
    <scope>NUCLEOTIDE SEQUENCE</scope>
    <source>
        <strain evidence="2">11159</strain>
    </source>
</reference>
<accession>A0A9D9DGZ7</accession>
<proteinExistence type="predicted"/>
<feature type="transmembrane region" description="Helical" evidence="1">
    <location>
        <begin position="113"/>
        <end position="134"/>
    </location>
</feature>
<keyword evidence="1" id="KW-0472">Membrane</keyword>
<dbReference type="EMBL" id="JADIMY010000065">
    <property type="protein sequence ID" value="MBO8427509.1"/>
    <property type="molecule type" value="Genomic_DNA"/>
</dbReference>
<reference evidence="2" key="1">
    <citation type="submission" date="2020-10" db="EMBL/GenBank/DDBJ databases">
        <authorList>
            <person name="Gilroy R."/>
        </authorList>
    </citation>
    <scope>NUCLEOTIDE SEQUENCE</scope>
    <source>
        <strain evidence="2">11159</strain>
    </source>
</reference>
<keyword evidence="1" id="KW-1133">Transmembrane helix</keyword>
<name>A0A9D9DGZ7_9BACL</name>
<dbReference type="AlphaFoldDB" id="A0A9D9DGZ7"/>
<evidence type="ECO:0000256" key="1">
    <source>
        <dbReference type="SAM" id="Phobius"/>
    </source>
</evidence>
<organism evidence="2 3">
    <name type="scientific">Candidatus Onthovivens merdipullorum</name>
    <dbReference type="NCBI Taxonomy" id="2840889"/>
    <lineage>
        <taxon>Bacteria</taxon>
        <taxon>Bacillati</taxon>
        <taxon>Bacillota</taxon>
        <taxon>Bacilli</taxon>
        <taxon>Bacillales</taxon>
        <taxon>Candidatus Onthovivens</taxon>
    </lineage>
</organism>
<evidence type="ECO:0000313" key="3">
    <source>
        <dbReference type="Proteomes" id="UP000823613"/>
    </source>
</evidence>
<evidence type="ECO:0000313" key="2">
    <source>
        <dbReference type="EMBL" id="MBO8427509.1"/>
    </source>
</evidence>